<dbReference type="OrthoDB" id="6334211at2759"/>
<proteinExistence type="predicted"/>
<reference evidence="2" key="1">
    <citation type="submission" date="2015-09" db="EMBL/GenBank/DDBJ databases">
        <authorList>
            <consortium name="Pathogen Informatics"/>
        </authorList>
    </citation>
    <scope>NUCLEOTIDE SEQUENCE [LARGE SCALE GENOMIC DNA]</scope>
    <source>
        <strain evidence="2">Lake Konstanz</strain>
    </source>
</reference>
<dbReference type="VEuPathDB" id="TriTrypDB:BSAL_43715"/>
<accession>A0A0S4JTN3</accession>
<keyword evidence="2" id="KW-1185">Reference proteome</keyword>
<organism evidence="1 2">
    <name type="scientific">Bodo saltans</name>
    <name type="common">Flagellated protozoan</name>
    <dbReference type="NCBI Taxonomy" id="75058"/>
    <lineage>
        <taxon>Eukaryota</taxon>
        <taxon>Discoba</taxon>
        <taxon>Euglenozoa</taxon>
        <taxon>Kinetoplastea</taxon>
        <taxon>Metakinetoplastina</taxon>
        <taxon>Eubodonida</taxon>
        <taxon>Bodonidae</taxon>
        <taxon>Bodo</taxon>
    </lineage>
</organism>
<protein>
    <submittedName>
        <fullName evidence="1">Uncharacterized protein</fullName>
    </submittedName>
</protein>
<dbReference type="AlphaFoldDB" id="A0A0S4JTN3"/>
<evidence type="ECO:0000313" key="2">
    <source>
        <dbReference type="Proteomes" id="UP000051952"/>
    </source>
</evidence>
<name>A0A0S4JTN3_BODSA</name>
<dbReference type="Proteomes" id="UP000051952">
    <property type="component" value="Unassembled WGS sequence"/>
</dbReference>
<dbReference type="EMBL" id="CYKH01002167">
    <property type="protein sequence ID" value="CUG93600.1"/>
    <property type="molecule type" value="Genomic_DNA"/>
</dbReference>
<gene>
    <name evidence="1" type="ORF">BSAL_43715</name>
</gene>
<evidence type="ECO:0000313" key="1">
    <source>
        <dbReference type="EMBL" id="CUG93600.1"/>
    </source>
</evidence>
<sequence>MSCHPSIANFDFASRVEIETRQEELGARNEEYLKTHPELQERLHDIMEAVLFHKPEDPLAFVQEQVKLHGEAQQDHVSAL</sequence>
<dbReference type="SUPFAM" id="SSF47391">
    <property type="entry name" value="Dimerization-anchoring domain of cAMP-dependent PK regulatory subunit"/>
    <property type="match status" value="1"/>
</dbReference>
<dbReference type="Gene3D" id="1.20.890.10">
    <property type="entry name" value="cAMP-dependent protein kinase regulatory subunit, dimerization-anchoring domain"/>
    <property type="match status" value="1"/>
</dbReference>